<dbReference type="InterPro" id="IPR006076">
    <property type="entry name" value="FAD-dep_OxRdtase"/>
</dbReference>
<gene>
    <name evidence="7" type="primary">thiO</name>
    <name evidence="7" type="ORF">WMO63_20600</name>
</gene>
<organism evidence="7 8">
    <name type="scientific">Niallia hominis</name>
    <dbReference type="NCBI Taxonomy" id="3133173"/>
    <lineage>
        <taxon>Bacteria</taxon>
        <taxon>Bacillati</taxon>
        <taxon>Bacillota</taxon>
        <taxon>Bacilli</taxon>
        <taxon>Bacillales</taxon>
        <taxon>Bacillaceae</taxon>
        <taxon>Niallia</taxon>
    </lineage>
</organism>
<accession>A0ABV1F3V6</accession>
<dbReference type="EC" id="1.4.3.19" evidence="5"/>
<evidence type="ECO:0000256" key="2">
    <source>
        <dbReference type="ARBA" id="ARBA00022977"/>
    </source>
</evidence>
<dbReference type="SUPFAM" id="SSF51905">
    <property type="entry name" value="FAD/NAD(P)-binding domain"/>
    <property type="match status" value="1"/>
</dbReference>
<evidence type="ECO:0000259" key="6">
    <source>
        <dbReference type="Pfam" id="PF01266"/>
    </source>
</evidence>
<comment type="pathway">
    <text evidence="1">Cofactor biosynthesis; thiamine diphosphate biosynthesis.</text>
</comment>
<evidence type="ECO:0000313" key="8">
    <source>
        <dbReference type="Proteomes" id="UP001465426"/>
    </source>
</evidence>
<dbReference type="RefSeq" id="WP_284561638.1">
    <property type="nucleotide sequence ID" value="NZ_JBBMFN010000075.1"/>
</dbReference>
<reference evidence="7 8" key="1">
    <citation type="submission" date="2024-03" db="EMBL/GenBank/DDBJ databases">
        <title>Human intestinal bacterial collection.</title>
        <authorList>
            <person name="Pauvert C."/>
            <person name="Hitch T.C.A."/>
            <person name="Clavel T."/>
        </authorList>
    </citation>
    <scope>NUCLEOTIDE SEQUENCE [LARGE SCALE GENOMIC DNA]</scope>
    <source>
        <strain evidence="7 8">CLA-SR-H024</strain>
    </source>
</reference>
<dbReference type="PANTHER" id="PTHR13847:SF289">
    <property type="entry name" value="GLYCINE OXIDASE"/>
    <property type="match status" value="1"/>
</dbReference>
<dbReference type="SUPFAM" id="SSF54373">
    <property type="entry name" value="FAD-linked reductases, C-terminal domain"/>
    <property type="match status" value="1"/>
</dbReference>
<evidence type="ECO:0000256" key="1">
    <source>
        <dbReference type="ARBA" id="ARBA00004948"/>
    </source>
</evidence>
<dbReference type="Pfam" id="PF01266">
    <property type="entry name" value="DAO"/>
    <property type="match status" value="1"/>
</dbReference>
<keyword evidence="2" id="KW-0784">Thiamine biosynthesis</keyword>
<proteinExistence type="predicted"/>
<evidence type="ECO:0000256" key="3">
    <source>
        <dbReference type="ARBA" id="ARBA00023002"/>
    </source>
</evidence>
<keyword evidence="3 7" id="KW-0560">Oxidoreductase</keyword>
<dbReference type="Gene3D" id="3.30.9.10">
    <property type="entry name" value="D-Amino Acid Oxidase, subunit A, domain 2"/>
    <property type="match status" value="1"/>
</dbReference>
<dbReference type="GO" id="GO:0043799">
    <property type="term" value="F:glycine oxidase activity"/>
    <property type="evidence" value="ECO:0007669"/>
    <property type="project" value="UniProtKB-EC"/>
</dbReference>
<dbReference type="PANTHER" id="PTHR13847">
    <property type="entry name" value="SARCOSINE DEHYDROGENASE-RELATED"/>
    <property type="match status" value="1"/>
</dbReference>
<dbReference type="Proteomes" id="UP001465426">
    <property type="component" value="Unassembled WGS sequence"/>
</dbReference>
<sequence length="375" mass="42200">METKKFDVAIIGGGIIGSSIAYYLAKEKRKVAIFEAQQMGGKSTSAAAGMLGAHSEYKEFMQLYPFARSSQLLYKELYEEIKELTTIDFEKKNGGLLKLAYSEEEKRDLESILSLSSVEWLDCTEAREKVPQLAADIVGAAYLKEDVHITPLIACNGLSKGAKLLGAEIYEYTRVLRVEKNGMGYVLKTSQGTFLTDNVVVASGVWSNYFFQQLGLPHEIIPVKGECVAALNDGAPLHYSVFHDQFYIVPRNNNELVIGATKKWNDWTEDPSLDGLQEVIKKAKRMIPEVGKMKWKRAWAGLRPQTYDGYPFIGEHPEMKGLYFATGHQRNGILLAPATGKMIRDLMIGSPVEKRWVDAFKVERHDFMHREELSN</sequence>
<dbReference type="InterPro" id="IPR012727">
    <property type="entry name" value="Gly_oxidase_ThiO"/>
</dbReference>
<dbReference type="Gene3D" id="3.50.50.60">
    <property type="entry name" value="FAD/NAD(P)-binding domain"/>
    <property type="match status" value="1"/>
</dbReference>
<evidence type="ECO:0000313" key="7">
    <source>
        <dbReference type="EMBL" id="MEQ2468063.1"/>
    </source>
</evidence>
<comment type="catalytic activity">
    <reaction evidence="4">
        <text>glycine + O2 + H2O = glyoxylate + H2O2 + NH4(+)</text>
        <dbReference type="Rhea" id="RHEA:11532"/>
        <dbReference type="ChEBI" id="CHEBI:15377"/>
        <dbReference type="ChEBI" id="CHEBI:15379"/>
        <dbReference type="ChEBI" id="CHEBI:16240"/>
        <dbReference type="ChEBI" id="CHEBI:28938"/>
        <dbReference type="ChEBI" id="CHEBI:36655"/>
        <dbReference type="ChEBI" id="CHEBI:57305"/>
        <dbReference type="EC" id="1.4.3.19"/>
    </reaction>
</comment>
<feature type="domain" description="FAD dependent oxidoreductase" evidence="6">
    <location>
        <begin position="7"/>
        <end position="346"/>
    </location>
</feature>
<keyword evidence="8" id="KW-1185">Reference proteome</keyword>
<dbReference type="NCBIfam" id="TIGR02352">
    <property type="entry name" value="thiamin_ThiO"/>
    <property type="match status" value="1"/>
</dbReference>
<dbReference type="EMBL" id="JBBMFN010000075">
    <property type="protein sequence ID" value="MEQ2468063.1"/>
    <property type="molecule type" value="Genomic_DNA"/>
</dbReference>
<dbReference type="InterPro" id="IPR036188">
    <property type="entry name" value="FAD/NAD-bd_sf"/>
</dbReference>
<comment type="caution">
    <text evidence="7">The sequence shown here is derived from an EMBL/GenBank/DDBJ whole genome shotgun (WGS) entry which is preliminary data.</text>
</comment>
<protein>
    <recommendedName>
        <fullName evidence="5">glycine oxidase</fullName>
        <ecNumber evidence="5">1.4.3.19</ecNumber>
    </recommendedName>
</protein>
<evidence type="ECO:0000256" key="4">
    <source>
        <dbReference type="ARBA" id="ARBA00049872"/>
    </source>
</evidence>
<name>A0ABV1F3V6_9BACI</name>
<evidence type="ECO:0000256" key="5">
    <source>
        <dbReference type="ARBA" id="ARBA00050018"/>
    </source>
</evidence>